<gene>
    <name evidence="1" type="ORF">B5V51_9661</name>
</gene>
<dbReference type="EMBL" id="NWSH01000444">
    <property type="protein sequence ID" value="PCG76361.1"/>
    <property type="molecule type" value="Genomic_DNA"/>
</dbReference>
<organism evidence="1">
    <name type="scientific">Heliothis virescens</name>
    <name type="common">Tobacco budworm moth</name>
    <dbReference type="NCBI Taxonomy" id="7102"/>
    <lineage>
        <taxon>Eukaryota</taxon>
        <taxon>Metazoa</taxon>
        <taxon>Ecdysozoa</taxon>
        <taxon>Arthropoda</taxon>
        <taxon>Hexapoda</taxon>
        <taxon>Insecta</taxon>
        <taxon>Pterygota</taxon>
        <taxon>Neoptera</taxon>
        <taxon>Endopterygota</taxon>
        <taxon>Lepidoptera</taxon>
        <taxon>Glossata</taxon>
        <taxon>Ditrysia</taxon>
        <taxon>Noctuoidea</taxon>
        <taxon>Noctuidae</taxon>
        <taxon>Heliothinae</taxon>
        <taxon>Heliothis</taxon>
    </lineage>
</organism>
<reference evidence="1" key="1">
    <citation type="submission" date="2017-09" db="EMBL/GenBank/DDBJ databases">
        <title>Contemporary evolution of a Lepidopteran species, Heliothis virescens, in response to modern agricultural practices.</title>
        <authorList>
            <person name="Fritz M.L."/>
            <person name="Deyonke A.M."/>
            <person name="Papanicolaou A."/>
            <person name="Micinski S."/>
            <person name="Westbrook J."/>
            <person name="Gould F."/>
        </authorList>
    </citation>
    <scope>NUCLEOTIDE SEQUENCE [LARGE SCALE GENOMIC DNA]</scope>
    <source>
        <strain evidence="1">HvINT-</strain>
        <tissue evidence="1">Whole body</tissue>
    </source>
</reference>
<proteinExistence type="predicted"/>
<evidence type="ECO:0000313" key="1">
    <source>
        <dbReference type="EMBL" id="PCG76361.1"/>
    </source>
</evidence>
<accession>A0A2A4JWI3</accession>
<dbReference type="AlphaFoldDB" id="A0A2A4JWI3"/>
<comment type="caution">
    <text evidence="1">The sequence shown here is derived from an EMBL/GenBank/DDBJ whole genome shotgun (WGS) entry which is preliminary data.</text>
</comment>
<protein>
    <submittedName>
        <fullName evidence="1">Uncharacterized protein</fullName>
    </submittedName>
</protein>
<name>A0A2A4JWI3_HELVI</name>
<sequence length="111" mass="12874">MAKIDNNPTMLCAKIDWDKTVAYITANELILTKLDNLVQNHPMDTLSEEARDMINSIRSSYHAHEKSLSLISERIEIEKIKYQISLISDKEKSQREVQKQEEVKNVLSEIE</sequence>